<dbReference type="Proteomes" id="UP000232188">
    <property type="component" value="Unassembled WGS sequence"/>
</dbReference>
<dbReference type="EMBL" id="NPDV01000011">
    <property type="protein sequence ID" value="PJZ52795.1"/>
    <property type="molecule type" value="Genomic_DNA"/>
</dbReference>
<organism evidence="1 4">
    <name type="scientific">Leptospira adleri</name>
    <dbReference type="NCBI Taxonomy" id="2023186"/>
    <lineage>
        <taxon>Bacteria</taxon>
        <taxon>Pseudomonadati</taxon>
        <taxon>Spirochaetota</taxon>
        <taxon>Spirochaetia</taxon>
        <taxon>Leptospirales</taxon>
        <taxon>Leptospiraceae</taxon>
        <taxon>Leptospira</taxon>
    </lineage>
</organism>
<dbReference type="Proteomes" id="UP000232149">
    <property type="component" value="Unassembled WGS sequence"/>
</dbReference>
<evidence type="ECO:0000313" key="3">
    <source>
        <dbReference type="Proteomes" id="UP000232149"/>
    </source>
</evidence>
<keyword evidence="3" id="KW-1185">Reference proteome</keyword>
<name>A0A2M9YML1_9LEPT</name>
<evidence type="ECO:0000313" key="4">
    <source>
        <dbReference type="Proteomes" id="UP000232188"/>
    </source>
</evidence>
<reference evidence="3 4" key="1">
    <citation type="submission" date="2017-07" db="EMBL/GenBank/DDBJ databases">
        <title>Leptospira spp. isolated from tropical soils.</title>
        <authorList>
            <person name="Thibeaux R."/>
            <person name="Iraola G."/>
            <person name="Ferres I."/>
            <person name="Bierque E."/>
            <person name="Girault D."/>
            <person name="Soupe-Gilbert M.-E."/>
            <person name="Picardeau M."/>
            <person name="Goarant C."/>
        </authorList>
    </citation>
    <scope>NUCLEOTIDE SEQUENCE [LARGE SCALE GENOMIC DNA]</scope>
    <source>
        <strain evidence="1 4">FH2-B-C1</strain>
        <strain evidence="2 3">FH2-B-D1</strain>
    </source>
</reference>
<comment type="caution">
    <text evidence="1">The sequence shown here is derived from an EMBL/GenBank/DDBJ whole genome shotgun (WGS) entry which is preliminary data.</text>
</comment>
<evidence type="ECO:0000313" key="2">
    <source>
        <dbReference type="EMBL" id="PJZ60329.1"/>
    </source>
</evidence>
<proteinExistence type="predicted"/>
<dbReference type="EMBL" id="NPDU01000067">
    <property type="protein sequence ID" value="PJZ60329.1"/>
    <property type="molecule type" value="Genomic_DNA"/>
</dbReference>
<accession>A0A2M9YML1</accession>
<dbReference type="AlphaFoldDB" id="A0A2M9YML1"/>
<protein>
    <submittedName>
        <fullName evidence="1">Uncharacterized protein</fullName>
    </submittedName>
</protein>
<gene>
    <name evidence="2" type="ORF">CH376_19090</name>
    <name evidence="1" type="ORF">CH380_13700</name>
</gene>
<evidence type="ECO:0000313" key="1">
    <source>
        <dbReference type="EMBL" id="PJZ52795.1"/>
    </source>
</evidence>
<sequence>MIFPTKSNEVLGRTVNEFESNRKSLWVFSDKSDDMSEKTKFSSALCYDLIKNPMKENAVTKAKP</sequence>